<evidence type="ECO:0000313" key="1">
    <source>
        <dbReference type="EMBL" id="MBW7460048.1"/>
    </source>
</evidence>
<feature type="non-terminal residue" evidence="1">
    <location>
        <position position="185"/>
    </location>
</feature>
<accession>A0ABS7CGJ0</accession>
<gene>
    <name evidence="1" type="ORF">K0U00_38900</name>
</gene>
<dbReference type="Pfam" id="PF05833">
    <property type="entry name" value="NFACT_N"/>
    <property type="match status" value="1"/>
</dbReference>
<organism evidence="1 2">
    <name type="scientific">Paenibacillus sepulcri</name>
    <dbReference type="NCBI Taxonomy" id="359917"/>
    <lineage>
        <taxon>Bacteria</taxon>
        <taxon>Bacillati</taxon>
        <taxon>Bacillota</taxon>
        <taxon>Bacilli</taxon>
        <taxon>Bacillales</taxon>
        <taxon>Paenibacillaceae</taxon>
        <taxon>Paenibacillus</taxon>
    </lineage>
</organism>
<sequence>MALDGIVTRAIVNDLQSCIGSRIHKIHQPTDHDLVFQIKGRGSNSKLLLSANPTYPRVHWTEQSFLNPTQAPMFCMLLRKHCESGLIEDVRQIDNERIIHIDIRQRDELGDISLKTIIIEIMGRHSNIILIDAATRIIHDGIHHVTPAISSFRIVMPGAVYAAPPEQDKRDPITVTTESGYASII</sequence>
<reference evidence="1 2" key="1">
    <citation type="submission" date="2021-07" db="EMBL/GenBank/DDBJ databases">
        <title>Paenibacillus radiodurans sp. nov., isolated from the southeastern edge of Tengger Desert.</title>
        <authorList>
            <person name="Zhang G."/>
        </authorList>
    </citation>
    <scope>NUCLEOTIDE SEQUENCE [LARGE SCALE GENOMIC DNA]</scope>
    <source>
        <strain evidence="1 2">CCM 7311</strain>
    </source>
</reference>
<dbReference type="InterPro" id="IPR051608">
    <property type="entry name" value="RQC_Subunit_NEMF"/>
</dbReference>
<protein>
    <submittedName>
        <fullName evidence="1">NFACT family protein</fullName>
    </submittedName>
</protein>
<name>A0ABS7CGJ0_9BACL</name>
<dbReference type="EMBL" id="JAHZIK010001985">
    <property type="protein sequence ID" value="MBW7460048.1"/>
    <property type="molecule type" value="Genomic_DNA"/>
</dbReference>
<dbReference type="PANTHER" id="PTHR15239:SF6">
    <property type="entry name" value="RIBOSOME QUALITY CONTROL COMPLEX SUBUNIT NEMF"/>
    <property type="match status" value="1"/>
</dbReference>
<dbReference type="PANTHER" id="PTHR15239">
    <property type="entry name" value="NUCLEAR EXPORT MEDIATOR FACTOR NEMF"/>
    <property type="match status" value="1"/>
</dbReference>
<comment type="caution">
    <text evidence="1">The sequence shown here is derived from an EMBL/GenBank/DDBJ whole genome shotgun (WGS) entry which is preliminary data.</text>
</comment>
<proteinExistence type="predicted"/>
<dbReference type="Gene3D" id="2.30.310.10">
    <property type="entry name" value="ibrinogen binding protein from staphylococcus aureus domain"/>
    <property type="match status" value="1"/>
</dbReference>
<evidence type="ECO:0000313" key="2">
    <source>
        <dbReference type="Proteomes" id="UP001519887"/>
    </source>
</evidence>
<dbReference type="Proteomes" id="UP001519887">
    <property type="component" value="Unassembled WGS sequence"/>
</dbReference>
<keyword evidence="2" id="KW-1185">Reference proteome</keyword>